<dbReference type="InterPro" id="IPR004360">
    <property type="entry name" value="Glyas_Fos-R_dOase_dom"/>
</dbReference>
<dbReference type="Proteomes" id="UP000644507">
    <property type="component" value="Unassembled WGS sequence"/>
</dbReference>
<reference evidence="2" key="1">
    <citation type="journal article" date="2014" name="Int. J. Syst. Evol. Microbiol.">
        <title>Complete genome sequence of Corynebacterium casei LMG S-19264T (=DSM 44701T), isolated from a smear-ripened cheese.</title>
        <authorList>
            <consortium name="US DOE Joint Genome Institute (JGI-PGF)"/>
            <person name="Walter F."/>
            <person name="Albersmeier A."/>
            <person name="Kalinowski J."/>
            <person name="Ruckert C."/>
        </authorList>
    </citation>
    <scope>NUCLEOTIDE SEQUENCE</scope>
    <source>
        <strain evidence="2">KCTC 12988</strain>
    </source>
</reference>
<dbReference type="EMBL" id="BMXI01000015">
    <property type="protein sequence ID" value="GHC62618.1"/>
    <property type="molecule type" value="Genomic_DNA"/>
</dbReference>
<dbReference type="PANTHER" id="PTHR33990:SF1">
    <property type="entry name" value="PROTEIN YJDN"/>
    <property type="match status" value="1"/>
</dbReference>
<organism evidence="2 3">
    <name type="scientific">Roseibacillus persicicus</name>
    <dbReference type="NCBI Taxonomy" id="454148"/>
    <lineage>
        <taxon>Bacteria</taxon>
        <taxon>Pseudomonadati</taxon>
        <taxon>Verrucomicrobiota</taxon>
        <taxon>Verrucomicrobiia</taxon>
        <taxon>Verrucomicrobiales</taxon>
        <taxon>Verrucomicrobiaceae</taxon>
        <taxon>Roseibacillus</taxon>
    </lineage>
</organism>
<dbReference type="Pfam" id="PF00903">
    <property type="entry name" value="Glyoxalase"/>
    <property type="match status" value="1"/>
</dbReference>
<feature type="domain" description="Glyoxalase/fosfomycin resistance/dioxygenase" evidence="1">
    <location>
        <begin position="8"/>
        <end position="138"/>
    </location>
</feature>
<evidence type="ECO:0000313" key="3">
    <source>
        <dbReference type="Proteomes" id="UP000644507"/>
    </source>
</evidence>
<accession>A0A918TU24</accession>
<dbReference type="InterPro" id="IPR029068">
    <property type="entry name" value="Glyas_Bleomycin-R_OHBP_Dase"/>
</dbReference>
<evidence type="ECO:0000259" key="1">
    <source>
        <dbReference type="Pfam" id="PF00903"/>
    </source>
</evidence>
<sequence>MKTIIEPYLFFDGCCEEAIEFYVANLGAEVEMMMRFKDCPDPLPPGMDSEENADKVMHATLKIGENKVMASDSCCGESEEKVQFAGFSLSLAFESEADAREAFAKLADGGEVAMPLGETFWSPCFGMVTDRFGLQWMITVQEVKA</sequence>
<keyword evidence="3" id="KW-1185">Reference proteome</keyword>
<gene>
    <name evidence="2" type="ORF">GCM10007100_32600</name>
</gene>
<dbReference type="InterPro" id="IPR028973">
    <property type="entry name" value="PhnB-like"/>
</dbReference>
<evidence type="ECO:0000313" key="2">
    <source>
        <dbReference type="EMBL" id="GHC62618.1"/>
    </source>
</evidence>
<name>A0A918TU24_9BACT</name>
<dbReference type="Gene3D" id="3.10.180.10">
    <property type="entry name" value="2,3-Dihydroxybiphenyl 1,2-Dioxygenase, domain 1"/>
    <property type="match status" value="1"/>
</dbReference>
<proteinExistence type="predicted"/>
<dbReference type="SUPFAM" id="SSF54593">
    <property type="entry name" value="Glyoxalase/Bleomycin resistance protein/Dihydroxybiphenyl dioxygenase"/>
    <property type="match status" value="1"/>
</dbReference>
<dbReference type="AlphaFoldDB" id="A0A918TU24"/>
<comment type="caution">
    <text evidence="2">The sequence shown here is derived from an EMBL/GenBank/DDBJ whole genome shotgun (WGS) entry which is preliminary data.</text>
</comment>
<dbReference type="RefSeq" id="WP_189572303.1">
    <property type="nucleotide sequence ID" value="NZ_BMXI01000015.1"/>
</dbReference>
<dbReference type="PANTHER" id="PTHR33990">
    <property type="entry name" value="PROTEIN YJDN-RELATED"/>
    <property type="match status" value="1"/>
</dbReference>
<reference evidence="2" key="2">
    <citation type="submission" date="2020-09" db="EMBL/GenBank/DDBJ databases">
        <authorList>
            <person name="Sun Q."/>
            <person name="Kim S."/>
        </authorList>
    </citation>
    <scope>NUCLEOTIDE SEQUENCE</scope>
    <source>
        <strain evidence="2">KCTC 12988</strain>
    </source>
</reference>
<protein>
    <submittedName>
        <fullName evidence="2">VOC family protein</fullName>
    </submittedName>
</protein>
<dbReference type="CDD" id="cd06588">
    <property type="entry name" value="PhnB_like"/>
    <property type="match status" value="1"/>
</dbReference>